<keyword evidence="2" id="KW-1003">Cell membrane</keyword>
<accession>A0AAE4FTK7</accession>
<feature type="transmembrane region" description="Helical" evidence="8">
    <location>
        <begin position="188"/>
        <end position="206"/>
    </location>
</feature>
<proteinExistence type="predicted"/>
<dbReference type="Proteomes" id="UP001268256">
    <property type="component" value="Unassembled WGS sequence"/>
</dbReference>
<comment type="subcellular location">
    <subcellularLocation>
        <location evidence="1">Cell membrane</location>
        <topology evidence="1">Multi-pass membrane protein</topology>
    </subcellularLocation>
</comment>
<evidence type="ECO:0000256" key="6">
    <source>
        <dbReference type="ARBA" id="ARBA00022989"/>
    </source>
</evidence>
<comment type="caution">
    <text evidence="9">The sequence shown here is derived from an EMBL/GenBank/DDBJ whole genome shotgun (WGS) entry which is preliminary data.</text>
</comment>
<keyword evidence="7 8" id="KW-0472">Membrane</keyword>
<dbReference type="InterPro" id="IPR050297">
    <property type="entry name" value="LipidA_mod_glycosyltrf_83"/>
</dbReference>
<keyword evidence="3" id="KW-0328">Glycosyltransferase</keyword>
<evidence type="ECO:0000256" key="2">
    <source>
        <dbReference type="ARBA" id="ARBA00022475"/>
    </source>
</evidence>
<dbReference type="GO" id="GO:0005886">
    <property type="term" value="C:plasma membrane"/>
    <property type="evidence" value="ECO:0007669"/>
    <property type="project" value="UniProtKB-SubCell"/>
</dbReference>
<feature type="transmembrane region" description="Helical" evidence="8">
    <location>
        <begin position="252"/>
        <end position="272"/>
    </location>
</feature>
<gene>
    <name evidence="9" type="ORF">RIF25_10935</name>
</gene>
<feature type="transmembrane region" description="Helical" evidence="8">
    <location>
        <begin position="316"/>
        <end position="337"/>
    </location>
</feature>
<reference evidence="10" key="1">
    <citation type="submission" date="2023-07" db="EMBL/GenBank/DDBJ databases">
        <authorList>
            <person name="Luz R."/>
            <person name="Cordeiro R."/>
            <person name="Fonseca A."/>
            <person name="Goncalves V."/>
        </authorList>
    </citation>
    <scope>NUCLEOTIDE SEQUENCE [LARGE SCALE GENOMIC DNA]</scope>
    <source>
        <strain evidence="10">BACA0444</strain>
    </source>
</reference>
<evidence type="ECO:0000256" key="1">
    <source>
        <dbReference type="ARBA" id="ARBA00004651"/>
    </source>
</evidence>
<evidence type="ECO:0000313" key="10">
    <source>
        <dbReference type="Proteomes" id="UP001268256"/>
    </source>
</evidence>
<keyword evidence="4" id="KW-0808">Transferase</keyword>
<dbReference type="EMBL" id="JAVMIP010000011">
    <property type="protein sequence ID" value="MDS3861322.1"/>
    <property type="molecule type" value="Genomic_DNA"/>
</dbReference>
<dbReference type="PANTHER" id="PTHR33908">
    <property type="entry name" value="MANNOSYLTRANSFERASE YKCB-RELATED"/>
    <property type="match status" value="1"/>
</dbReference>
<sequence length="543" mass="60971">MPLRSRTVVEIWSPGLVGVGLILIGLGIAFRWANLGQVYWHDEAYTALRLSGFTGQELNQHLFRGEVVRVAQVMDYQWPNSVRSIWDTVQALAIDDAQHPPVYYLLAWLWLKILGASSSNIRSLSVIFSCLSLPALYWWCDELFRPGQGRVADYPQLQVDRKLIGGFAVLIVALSPFHILYAQEAREYALWILLTIVVNALFWRGLRGRGWGNWLAYGSCLTLGLYTFPLTGFVSVGHGFYLLLMNRQKLQAWGVSTLISLGLFAPWLYILVTTWNVTGATWTALPIPPASLWQAMGLNLVRVFAWTDDSFDLSRGILGILFTALLGLLAVSIYTLWRTTPPRIGLFLLILAGATFLPLFLPDLLWGGQRSTSGRYLIPTILVMEITVAYSLAFYVSHIKTKQRFLGWTMASLVMGLGLVSGVLITSAETSWIKLLNYSFPQIYRHVNQHPQPLVIGLSGNINTGTMLALAHGITPQAQFLLIDAWDPEQPPKLPIIPEGQEPIFFLNPTPELLTGLENTQNLSAVLIFQDKFLQLWELHRHN</sequence>
<feature type="transmembrane region" description="Helical" evidence="8">
    <location>
        <begin position="12"/>
        <end position="33"/>
    </location>
</feature>
<feature type="transmembrane region" description="Helical" evidence="8">
    <location>
        <begin position="344"/>
        <end position="361"/>
    </location>
</feature>
<keyword evidence="10" id="KW-1185">Reference proteome</keyword>
<evidence type="ECO:0008006" key="11">
    <source>
        <dbReference type="Google" id="ProtNLM"/>
    </source>
</evidence>
<name>A0AAE4FTK7_9CYAN</name>
<keyword evidence="6 8" id="KW-1133">Transmembrane helix</keyword>
<feature type="transmembrane region" description="Helical" evidence="8">
    <location>
        <begin position="226"/>
        <end position="245"/>
    </location>
</feature>
<dbReference type="AlphaFoldDB" id="A0AAE4FTK7"/>
<evidence type="ECO:0000256" key="8">
    <source>
        <dbReference type="SAM" id="Phobius"/>
    </source>
</evidence>
<dbReference type="RefSeq" id="WP_322878567.1">
    <property type="nucleotide sequence ID" value="NZ_JAVMIP010000011.1"/>
</dbReference>
<evidence type="ECO:0000313" key="9">
    <source>
        <dbReference type="EMBL" id="MDS3861322.1"/>
    </source>
</evidence>
<feature type="transmembrane region" description="Helical" evidence="8">
    <location>
        <begin position="376"/>
        <end position="396"/>
    </location>
</feature>
<protein>
    <recommendedName>
        <fullName evidence="11">Glycosyltransferase RgtA/B/C/D-like domain-containing protein</fullName>
    </recommendedName>
</protein>
<evidence type="ECO:0000256" key="4">
    <source>
        <dbReference type="ARBA" id="ARBA00022679"/>
    </source>
</evidence>
<dbReference type="GO" id="GO:0009103">
    <property type="term" value="P:lipopolysaccharide biosynthetic process"/>
    <property type="evidence" value="ECO:0007669"/>
    <property type="project" value="UniProtKB-ARBA"/>
</dbReference>
<feature type="transmembrane region" description="Helical" evidence="8">
    <location>
        <begin position="405"/>
        <end position="425"/>
    </location>
</feature>
<feature type="transmembrane region" description="Helical" evidence="8">
    <location>
        <begin position="163"/>
        <end position="181"/>
    </location>
</feature>
<dbReference type="PANTHER" id="PTHR33908:SF11">
    <property type="entry name" value="MEMBRANE PROTEIN"/>
    <property type="match status" value="1"/>
</dbReference>
<evidence type="ECO:0000256" key="7">
    <source>
        <dbReference type="ARBA" id="ARBA00023136"/>
    </source>
</evidence>
<keyword evidence="5 8" id="KW-0812">Transmembrane</keyword>
<evidence type="ECO:0000256" key="5">
    <source>
        <dbReference type="ARBA" id="ARBA00022692"/>
    </source>
</evidence>
<evidence type="ECO:0000256" key="3">
    <source>
        <dbReference type="ARBA" id="ARBA00022676"/>
    </source>
</evidence>
<organism evidence="9 10">
    <name type="scientific">Pseudocalidococcus azoricus BACA0444</name>
    <dbReference type="NCBI Taxonomy" id="2918990"/>
    <lineage>
        <taxon>Bacteria</taxon>
        <taxon>Bacillati</taxon>
        <taxon>Cyanobacteriota</taxon>
        <taxon>Cyanophyceae</taxon>
        <taxon>Acaryochloridales</taxon>
        <taxon>Thermosynechococcaceae</taxon>
        <taxon>Pseudocalidococcus</taxon>
        <taxon>Pseudocalidococcus azoricus</taxon>
    </lineage>
</organism>
<dbReference type="GO" id="GO:0016763">
    <property type="term" value="F:pentosyltransferase activity"/>
    <property type="evidence" value="ECO:0007669"/>
    <property type="project" value="TreeGrafter"/>
</dbReference>